<dbReference type="EMBL" id="GBRH01207976">
    <property type="protein sequence ID" value="JAD89919.1"/>
    <property type="molecule type" value="Transcribed_RNA"/>
</dbReference>
<name>A0A0A9DMU2_ARUDO</name>
<accession>A0A0A9DMU2</accession>
<reference evidence="1" key="1">
    <citation type="submission" date="2014-09" db="EMBL/GenBank/DDBJ databases">
        <authorList>
            <person name="Magalhaes I.L.F."/>
            <person name="Oliveira U."/>
            <person name="Santos F.R."/>
            <person name="Vidigal T.H.D.A."/>
            <person name="Brescovit A.D."/>
            <person name="Santos A.J."/>
        </authorList>
    </citation>
    <scope>NUCLEOTIDE SEQUENCE</scope>
    <source>
        <tissue evidence="1">Shoot tissue taken approximately 20 cm above the soil surface</tissue>
    </source>
</reference>
<organism evidence="1">
    <name type="scientific">Arundo donax</name>
    <name type="common">Giant reed</name>
    <name type="synonym">Donax arundinaceus</name>
    <dbReference type="NCBI Taxonomy" id="35708"/>
    <lineage>
        <taxon>Eukaryota</taxon>
        <taxon>Viridiplantae</taxon>
        <taxon>Streptophyta</taxon>
        <taxon>Embryophyta</taxon>
        <taxon>Tracheophyta</taxon>
        <taxon>Spermatophyta</taxon>
        <taxon>Magnoliopsida</taxon>
        <taxon>Liliopsida</taxon>
        <taxon>Poales</taxon>
        <taxon>Poaceae</taxon>
        <taxon>PACMAD clade</taxon>
        <taxon>Arundinoideae</taxon>
        <taxon>Arundineae</taxon>
        <taxon>Arundo</taxon>
    </lineage>
</organism>
<reference evidence="1" key="2">
    <citation type="journal article" date="2015" name="Data Brief">
        <title>Shoot transcriptome of the giant reed, Arundo donax.</title>
        <authorList>
            <person name="Barrero R.A."/>
            <person name="Guerrero F.D."/>
            <person name="Moolhuijzen P."/>
            <person name="Goolsby J.A."/>
            <person name="Tidwell J."/>
            <person name="Bellgard S.E."/>
            <person name="Bellgard M.I."/>
        </authorList>
    </citation>
    <scope>NUCLEOTIDE SEQUENCE</scope>
    <source>
        <tissue evidence="1">Shoot tissue taken approximately 20 cm above the soil surface</tissue>
    </source>
</reference>
<proteinExistence type="predicted"/>
<protein>
    <submittedName>
        <fullName evidence="1">Uncharacterized protein</fullName>
    </submittedName>
</protein>
<sequence>MHFLILQYKKLGSSKRNLVSHLDNRYFDTSRAYYMGLFLIHDTIFFSLRLYVNCSSFDSLLSVVKKT</sequence>
<dbReference type="AlphaFoldDB" id="A0A0A9DMU2"/>
<evidence type="ECO:0000313" key="1">
    <source>
        <dbReference type="EMBL" id="JAD89919.1"/>
    </source>
</evidence>